<feature type="transmembrane region" description="Helical" evidence="6">
    <location>
        <begin position="42"/>
        <end position="66"/>
    </location>
</feature>
<evidence type="ECO:0000313" key="9">
    <source>
        <dbReference type="Proteomes" id="UP000570595"/>
    </source>
</evidence>
<name>A0A7J6M8T7_PEROL</name>
<feature type="transmembrane region" description="Helical" evidence="6">
    <location>
        <begin position="187"/>
        <end position="208"/>
    </location>
</feature>
<accession>A0A7J6M8T7</accession>
<evidence type="ECO:0000313" key="7">
    <source>
        <dbReference type="EMBL" id="KAF4662514.1"/>
    </source>
</evidence>
<dbReference type="Proteomes" id="UP000572268">
    <property type="component" value="Unassembled WGS sequence"/>
</dbReference>
<dbReference type="PANTHER" id="PTHR12385">
    <property type="entry name" value="CHOLINE TRANSPORTER-LIKE (SLC FAMILY 44)"/>
    <property type="match status" value="1"/>
</dbReference>
<dbReference type="Pfam" id="PF04515">
    <property type="entry name" value="Choline_transpo"/>
    <property type="match status" value="1"/>
</dbReference>
<feature type="transmembrane region" description="Helical" evidence="6">
    <location>
        <begin position="351"/>
        <end position="374"/>
    </location>
</feature>
<keyword evidence="4 6" id="KW-1133">Transmembrane helix</keyword>
<dbReference type="EMBL" id="JABANN010000171">
    <property type="protein sequence ID" value="KAF4667919.1"/>
    <property type="molecule type" value="Genomic_DNA"/>
</dbReference>
<dbReference type="OrthoDB" id="420519at2759"/>
<comment type="similarity">
    <text evidence="2 6">Belongs to the CTL (choline transporter-like) family.</text>
</comment>
<feature type="transmembrane region" description="Helical" evidence="6">
    <location>
        <begin position="298"/>
        <end position="318"/>
    </location>
</feature>
<dbReference type="GO" id="GO:0005886">
    <property type="term" value="C:plasma membrane"/>
    <property type="evidence" value="ECO:0007669"/>
    <property type="project" value="UniProtKB-SubCell"/>
</dbReference>
<proteinExistence type="inferred from homology"/>
<reference evidence="9 10" key="1">
    <citation type="submission" date="2020-04" db="EMBL/GenBank/DDBJ databases">
        <title>Perkinsus olseni comparative genomics.</title>
        <authorList>
            <person name="Bogema D.R."/>
        </authorList>
    </citation>
    <scope>NUCLEOTIDE SEQUENCE [LARGE SCALE GENOMIC DNA]</scope>
    <source>
        <strain evidence="7">ATCC PRA-179</strain>
        <strain evidence="8">ATCC PRA-31</strain>
    </source>
</reference>
<feature type="transmembrane region" description="Helical" evidence="6">
    <location>
        <begin position="484"/>
        <end position="514"/>
    </location>
</feature>
<gene>
    <name evidence="8" type="ORF">FOL46_002272</name>
    <name evidence="7" type="ORF">FOZ61_002406</name>
</gene>
<dbReference type="GO" id="GO:0022857">
    <property type="term" value="F:transmembrane transporter activity"/>
    <property type="evidence" value="ECO:0007669"/>
    <property type="project" value="UniProtKB-UniRule"/>
</dbReference>
<dbReference type="AlphaFoldDB" id="A0A7J6M8T7"/>
<comment type="caution">
    <text evidence="8">The sequence shown here is derived from an EMBL/GenBank/DDBJ whole genome shotgun (WGS) entry which is preliminary data.</text>
</comment>
<feature type="transmembrane region" description="Helical" evidence="6">
    <location>
        <begin position="452"/>
        <end position="472"/>
    </location>
</feature>
<evidence type="ECO:0000313" key="8">
    <source>
        <dbReference type="EMBL" id="KAF4667919.1"/>
    </source>
</evidence>
<evidence type="ECO:0000256" key="4">
    <source>
        <dbReference type="ARBA" id="ARBA00022989"/>
    </source>
</evidence>
<organism evidence="8 10">
    <name type="scientific">Perkinsus olseni</name>
    <name type="common">Perkinsus atlanticus</name>
    <dbReference type="NCBI Taxonomy" id="32597"/>
    <lineage>
        <taxon>Eukaryota</taxon>
        <taxon>Sar</taxon>
        <taxon>Alveolata</taxon>
        <taxon>Perkinsozoa</taxon>
        <taxon>Perkinsea</taxon>
        <taxon>Perkinsida</taxon>
        <taxon>Perkinsidae</taxon>
        <taxon>Perkinsus</taxon>
    </lineage>
</organism>
<feature type="transmembrane region" description="Helical" evidence="6">
    <location>
        <begin position="214"/>
        <end position="233"/>
    </location>
</feature>
<dbReference type="Proteomes" id="UP000570595">
    <property type="component" value="Unassembled WGS sequence"/>
</dbReference>
<evidence type="ECO:0000256" key="1">
    <source>
        <dbReference type="ARBA" id="ARBA00004141"/>
    </source>
</evidence>
<feature type="transmembrane region" description="Helical" evidence="6">
    <location>
        <begin position="254"/>
        <end position="278"/>
    </location>
</feature>
<dbReference type="InterPro" id="IPR007603">
    <property type="entry name" value="Choline_transptr-like"/>
</dbReference>
<evidence type="ECO:0000256" key="3">
    <source>
        <dbReference type="ARBA" id="ARBA00022692"/>
    </source>
</evidence>
<keyword evidence="5 6" id="KW-0472">Membrane</keyword>
<keyword evidence="3 6" id="KW-0812">Transmembrane</keyword>
<feature type="transmembrane region" description="Helical" evidence="6">
    <location>
        <begin position="386"/>
        <end position="406"/>
    </location>
</feature>
<comment type="subcellular location">
    <subcellularLocation>
        <location evidence="6">Cell membrane</location>
        <topology evidence="6">Multi-pass membrane protein</topology>
    </subcellularLocation>
    <subcellularLocation>
        <location evidence="1">Membrane</location>
        <topology evidence="1">Multi-pass membrane protein</topology>
    </subcellularLocation>
</comment>
<dbReference type="EMBL" id="JABAHT010000167">
    <property type="protein sequence ID" value="KAF4662514.1"/>
    <property type="molecule type" value="Genomic_DNA"/>
</dbReference>
<comment type="function">
    <text evidence="6">Choline transporter.</text>
</comment>
<sequence>MAIAELNKQRISNKNDMEPVSEPSHGFAPGVKWRNRSALGPLDWICIALFWVCILAQLIAGFVIIASRNYAFPYVESQGSNAVCPSGFVLAAEKCKLQGSRVNPFDPNALGCVDSKLCDDLLRCHASLRDSSLPFAFLQAETGGEKAANNLWEAFGDYWYIPTVIFPSMVVLGVLWLLAMQYLVKPLVWTTITAGVAFLIGMWAYWYFVHEVNNWMLLVGAGIIVLACIFLFGSINRACKVISVAAYGLRKTPWVIITSLMVKVIYVLYVVLWTIFMIRSAQAKSVKMSNCTLEDEKWIQVARIIYGLLFWIFTYVFLNVKTVVCAAGIGAWYFPGGDGEPTIPALRGLQWAFTTSSGAVMFAATIVGITRFIINRINSACGCLPWYLSPISCIFQCFASCCLGVLEMFSKFMLIGQVFSGKGLCGAGRKSFDLVKDRLGTAFITDGVGHSMLSICTYVFSLGIGIAAWVWLDEAQNYQTLTELGWYLLIPVLLLFAAFISWPVLTIVLISWLAPTFHVWACGRDGCNTVNEVHAQLAINSVTGALFIGSVCYSFFHFLADVMLSCIDTVFFCFAIEADADVYQGRFEHSVYMVLKEDMTDGREAPIYKGNARPLEEYEMAPVGGATQQSATVPAYSPEFTHGGRADPTAQATIGYQGPVRPGGDRISYV</sequence>
<evidence type="ECO:0000256" key="2">
    <source>
        <dbReference type="ARBA" id="ARBA00007168"/>
    </source>
</evidence>
<evidence type="ECO:0000256" key="6">
    <source>
        <dbReference type="RuleBase" id="RU368066"/>
    </source>
</evidence>
<evidence type="ECO:0000313" key="10">
    <source>
        <dbReference type="Proteomes" id="UP000572268"/>
    </source>
</evidence>
<evidence type="ECO:0000256" key="5">
    <source>
        <dbReference type="ARBA" id="ARBA00023136"/>
    </source>
</evidence>
<protein>
    <recommendedName>
        <fullName evidence="6">Choline transporter-like protein</fullName>
    </recommendedName>
</protein>
<feature type="transmembrane region" description="Helical" evidence="6">
    <location>
        <begin position="159"/>
        <end position="180"/>
    </location>
</feature>